<evidence type="ECO:0000313" key="2">
    <source>
        <dbReference type="Proteomes" id="UP000006258"/>
    </source>
</evidence>
<name>D7VGR1_SPHSI</name>
<reference evidence="1" key="1">
    <citation type="submission" date="2010-07" db="EMBL/GenBank/DDBJ databases">
        <authorList>
            <person name="Muzny D."/>
            <person name="Qin X."/>
            <person name="Buhay C."/>
            <person name="Dugan-Rocha S."/>
            <person name="Ding Y."/>
            <person name="Chen G."/>
            <person name="Hawes A."/>
            <person name="Holder M."/>
            <person name="Jhangiani S."/>
            <person name="Johnson A."/>
            <person name="Khan Z."/>
            <person name="Li Z."/>
            <person name="Liu W."/>
            <person name="Liu X."/>
            <person name="Perez L."/>
            <person name="Shen H."/>
            <person name="Wang Q."/>
            <person name="Watt J."/>
            <person name="Xi L."/>
            <person name="Xin Y."/>
            <person name="Zhou J."/>
            <person name="Deng J."/>
            <person name="Jiang H."/>
            <person name="Liu Y."/>
            <person name="Qu J."/>
            <person name="Song X.-Z."/>
            <person name="Zhang L."/>
            <person name="Villasana D."/>
            <person name="Johnson A."/>
            <person name="Liu J."/>
            <person name="Liyanage D."/>
            <person name="Lorensuhewa L."/>
            <person name="Robinson T."/>
            <person name="Song A."/>
            <person name="Song B.-B."/>
            <person name="Dinh H."/>
            <person name="Thornton R."/>
            <person name="Coyle M."/>
            <person name="Francisco L."/>
            <person name="Jackson L."/>
            <person name="Javaid M."/>
            <person name="Korchina V."/>
            <person name="Kovar C."/>
            <person name="Mata R."/>
            <person name="Mathew T."/>
            <person name="Ngo R."/>
            <person name="Nguyen L."/>
            <person name="Nguyen N."/>
            <person name="Okwuonu G."/>
            <person name="Ongeri F."/>
            <person name="Pham C."/>
            <person name="Simmons D."/>
            <person name="Wilczek-Boney K."/>
            <person name="Hale W."/>
            <person name="Jakkamsetti A."/>
            <person name="Pham P."/>
            <person name="Ruth R."/>
            <person name="San Lucas F."/>
            <person name="Warren J."/>
            <person name="Zhang J."/>
            <person name="Zhao Z."/>
            <person name="Zhou C."/>
            <person name="Zhu D."/>
            <person name="Lee S."/>
            <person name="Bess C."/>
            <person name="Blankenburg K."/>
            <person name="Forbes L."/>
            <person name="Fu Q."/>
            <person name="Gubbala S."/>
            <person name="Hirani K."/>
            <person name="Jayaseelan J.C."/>
            <person name="Lara F."/>
            <person name="Munidasa M."/>
            <person name="Palculict T."/>
            <person name="Patil S."/>
            <person name="Pu L.-L."/>
            <person name="Saada N."/>
            <person name="Tang L."/>
            <person name="Weissenberger G."/>
            <person name="Zhu Y."/>
            <person name="Hemphill L."/>
            <person name="Shang Y."/>
            <person name="Youmans B."/>
            <person name="Ayvaz T."/>
            <person name="Ross M."/>
            <person name="Santibanez J."/>
            <person name="Aqrawi P."/>
            <person name="Gross S."/>
            <person name="Joshi V."/>
            <person name="Fowler G."/>
            <person name="Nazareth L."/>
            <person name="Reid J."/>
            <person name="Worley K."/>
            <person name="Petrosino J."/>
            <person name="Highlander S."/>
            <person name="Gibbs R."/>
        </authorList>
    </citation>
    <scope>NUCLEOTIDE SEQUENCE [LARGE SCALE GENOMIC DNA]</scope>
    <source>
        <strain evidence="1">ATCC 33861</strain>
    </source>
</reference>
<dbReference type="AlphaFoldDB" id="D7VGR1"/>
<dbReference type="Proteomes" id="UP000006258">
    <property type="component" value="Unassembled WGS sequence"/>
</dbReference>
<gene>
    <name evidence="1" type="ORF">HMPREF0766_10180</name>
</gene>
<dbReference type="HOGENOM" id="CLU_1037889_0_0_10"/>
<comment type="caution">
    <text evidence="1">The sequence shown here is derived from an EMBL/GenBank/DDBJ whole genome shotgun (WGS) entry which is preliminary data.</text>
</comment>
<dbReference type="EMBL" id="ACHA02000002">
    <property type="protein sequence ID" value="EFK59263.1"/>
    <property type="molecule type" value="Genomic_DNA"/>
</dbReference>
<organism evidence="1 2">
    <name type="scientific">Sphingobacterium spiritivorum ATCC 33861</name>
    <dbReference type="NCBI Taxonomy" id="525373"/>
    <lineage>
        <taxon>Bacteria</taxon>
        <taxon>Pseudomonadati</taxon>
        <taxon>Bacteroidota</taxon>
        <taxon>Sphingobacteriia</taxon>
        <taxon>Sphingobacteriales</taxon>
        <taxon>Sphingobacteriaceae</taxon>
        <taxon>Sphingobacterium</taxon>
    </lineage>
</organism>
<dbReference type="STRING" id="525373.HMPREF0766_10180"/>
<accession>D7VGR1</accession>
<protein>
    <submittedName>
        <fullName evidence="1">Uncharacterized protein</fullName>
    </submittedName>
</protein>
<evidence type="ECO:0000313" key="1">
    <source>
        <dbReference type="EMBL" id="EFK59263.1"/>
    </source>
</evidence>
<sequence length="268" mass="31394">MYRQKMNILSVFDQNTNELAFGHYTFAGSGFRNHDPIRHKPILKKKTLYKNRRLFLWNFQLKADIRIRLPDWFLSPVNRFEKAAEKTTTSISGLYGFFIKQTQHVASDLLLPLHFCSSHILKLYFRNKKRYEQTYLTTFATCFFLGFSDFKEKELQNNCKKTATENKLISHSSKIFRKGKTIFGIVFGDQPNLYRQKNRATSISEISIDINLRKTTIYYEIQMSGDDCSEFKTIFNIIKFGIQSANTHSLYVKELSAKSLTLSRRALI</sequence>
<proteinExistence type="predicted"/>
<keyword evidence="2" id="KW-1185">Reference proteome</keyword>